<evidence type="ECO:0000256" key="5">
    <source>
        <dbReference type="ARBA" id="ARBA00023237"/>
    </source>
</evidence>
<evidence type="ECO:0000313" key="8">
    <source>
        <dbReference type="EMBL" id="SDH37561.1"/>
    </source>
</evidence>
<dbReference type="Gene3D" id="1.25.40.390">
    <property type="match status" value="1"/>
</dbReference>
<evidence type="ECO:0000256" key="2">
    <source>
        <dbReference type="ARBA" id="ARBA00006275"/>
    </source>
</evidence>
<evidence type="ECO:0000259" key="6">
    <source>
        <dbReference type="Pfam" id="PF07980"/>
    </source>
</evidence>
<dbReference type="STRING" id="551996.SAMN05192573_10978"/>
<dbReference type="InterPro" id="IPR012944">
    <property type="entry name" value="SusD_RagB_dom"/>
</dbReference>
<sequence>MKILSVYNQYFGHIPGRMVKLLLLVVLLTGIASCKKSYLDVVPDNVATLDNVFANRTEAEKYLFTCYSYLPQEGNPDKNPGFSGGDEAWTYWPMTEDYFFLDPYNIARGEQNRADPYMNYWDQFDNRNLWQGIRTCNIFLENIDRVADLQPYIKLRWIAEAKFIKAYLHWYLFRMYGPIPILDKNPPITANPGVFKVFRQPADSVVNYIAKLIDEAAAGDANTGLPSTITSTTTELGRITKVAALAIKARVLVTAASPLFNGNNDFAGFKGVDDKLLFNPQYDAKKWTRAANACKIAIDAAAAAGRKLYYFSSTDVAVDDATKIEMNIRNAICEKWNNELIWGLTSEAAASTFWLQQYACPQIDPDNINLSLKGKLAPPLKMAELFYTKNGVPIEEDKTWNYADRFKLRTVTNLDTWMQEGYQTVGLHFEREPRFYADLAFDGSTWFMHNGNYNIQSKSEQYTGKKQSRLYSVTGYYTKKVVNWNLVYSKTNVTIESYPWPVMRLGDLYLLYAEALNETGNPAAALPYLNQIRARAGLKSVESSWATYSTNPTKYTTVAGLRDIIRQERGIEMAFEGSRFWDLRRWKTAPQVLSAPIYGWDIIQSTYEDYNRRVLLFTPKFVAPRDYFWPIKETDLQVNPNLVQNPGW</sequence>
<dbReference type="InterPro" id="IPR011990">
    <property type="entry name" value="TPR-like_helical_dom_sf"/>
</dbReference>
<evidence type="ECO:0000256" key="4">
    <source>
        <dbReference type="ARBA" id="ARBA00023136"/>
    </source>
</evidence>
<keyword evidence="3" id="KW-0732">Signal</keyword>
<organism evidence="8 9">
    <name type="scientific">Mucilaginibacter gossypii</name>
    <dbReference type="NCBI Taxonomy" id="551996"/>
    <lineage>
        <taxon>Bacteria</taxon>
        <taxon>Pseudomonadati</taxon>
        <taxon>Bacteroidota</taxon>
        <taxon>Sphingobacteriia</taxon>
        <taxon>Sphingobacteriales</taxon>
        <taxon>Sphingobacteriaceae</taxon>
        <taxon>Mucilaginibacter</taxon>
    </lineage>
</organism>
<dbReference type="RefSeq" id="WP_256337466.1">
    <property type="nucleotide sequence ID" value="NZ_FNCG01000009.1"/>
</dbReference>
<reference evidence="9" key="1">
    <citation type="submission" date="2016-10" db="EMBL/GenBank/DDBJ databases">
        <authorList>
            <person name="Varghese N."/>
            <person name="Submissions S."/>
        </authorList>
    </citation>
    <scope>NUCLEOTIDE SEQUENCE [LARGE SCALE GENOMIC DNA]</scope>
    <source>
        <strain evidence="9">Gh-67</strain>
    </source>
</reference>
<comment type="similarity">
    <text evidence="2">Belongs to the SusD family.</text>
</comment>
<proteinExistence type="inferred from homology"/>
<evidence type="ECO:0000259" key="7">
    <source>
        <dbReference type="Pfam" id="PF14322"/>
    </source>
</evidence>
<dbReference type="GO" id="GO:0009279">
    <property type="term" value="C:cell outer membrane"/>
    <property type="evidence" value="ECO:0007669"/>
    <property type="project" value="UniProtKB-SubCell"/>
</dbReference>
<accession>A0A1G8BWI4</accession>
<gene>
    <name evidence="8" type="ORF">SAMN05192573_10978</name>
</gene>
<evidence type="ECO:0000256" key="3">
    <source>
        <dbReference type="ARBA" id="ARBA00022729"/>
    </source>
</evidence>
<protein>
    <submittedName>
        <fullName evidence="8">Starch-binding associating with outer membrane</fullName>
    </submittedName>
</protein>
<dbReference type="SUPFAM" id="SSF48452">
    <property type="entry name" value="TPR-like"/>
    <property type="match status" value="1"/>
</dbReference>
<keyword evidence="4" id="KW-0472">Membrane</keyword>
<feature type="domain" description="RagB/SusD" evidence="6">
    <location>
        <begin position="339"/>
        <end position="648"/>
    </location>
</feature>
<dbReference type="Pfam" id="PF07980">
    <property type="entry name" value="SusD_RagB"/>
    <property type="match status" value="1"/>
</dbReference>
<comment type="subcellular location">
    <subcellularLocation>
        <location evidence="1">Cell outer membrane</location>
    </subcellularLocation>
</comment>
<dbReference type="Pfam" id="PF14322">
    <property type="entry name" value="SusD-like_3"/>
    <property type="match status" value="1"/>
</dbReference>
<dbReference type="InterPro" id="IPR033985">
    <property type="entry name" value="SusD-like_N"/>
</dbReference>
<dbReference type="AlphaFoldDB" id="A0A1G8BWI4"/>
<dbReference type="Proteomes" id="UP000199705">
    <property type="component" value="Unassembled WGS sequence"/>
</dbReference>
<dbReference type="EMBL" id="FNCG01000009">
    <property type="protein sequence ID" value="SDH37561.1"/>
    <property type="molecule type" value="Genomic_DNA"/>
</dbReference>
<evidence type="ECO:0000313" key="9">
    <source>
        <dbReference type="Proteomes" id="UP000199705"/>
    </source>
</evidence>
<dbReference type="PROSITE" id="PS51257">
    <property type="entry name" value="PROKAR_LIPOPROTEIN"/>
    <property type="match status" value="1"/>
</dbReference>
<name>A0A1G8BWI4_9SPHI</name>
<keyword evidence="5" id="KW-0998">Cell outer membrane</keyword>
<keyword evidence="9" id="KW-1185">Reference proteome</keyword>
<feature type="domain" description="SusD-like N-terminal" evidence="7">
    <location>
        <begin position="103"/>
        <end position="251"/>
    </location>
</feature>
<evidence type="ECO:0000256" key="1">
    <source>
        <dbReference type="ARBA" id="ARBA00004442"/>
    </source>
</evidence>